<feature type="chain" id="PRO_5042818376" description="Secreted protein" evidence="1">
    <location>
        <begin position="21"/>
        <end position="182"/>
    </location>
</feature>
<evidence type="ECO:0000313" key="3">
    <source>
        <dbReference type="Proteomes" id="UP001321473"/>
    </source>
</evidence>
<evidence type="ECO:0000313" key="2">
    <source>
        <dbReference type="EMBL" id="KAK8760686.1"/>
    </source>
</evidence>
<dbReference type="Proteomes" id="UP001321473">
    <property type="component" value="Unassembled WGS sequence"/>
</dbReference>
<comment type="caution">
    <text evidence="2">The sequence shown here is derived from an EMBL/GenBank/DDBJ whole genome shotgun (WGS) entry which is preliminary data.</text>
</comment>
<evidence type="ECO:0000256" key="1">
    <source>
        <dbReference type="SAM" id="SignalP"/>
    </source>
</evidence>
<evidence type="ECO:0008006" key="4">
    <source>
        <dbReference type="Google" id="ProtNLM"/>
    </source>
</evidence>
<organism evidence="2 3">
    <name type="scientific">Amblyomma americanum</name>
    <name type="common">Lone star tick</name>
    <dbReference type="NCBI Taxonomy" id="6943"/>
    <lineage>
        <taxon>Eukaryota</taxon>
        <taxon>Metazoa</taxon>
        <taxon>Ecdysozoa</taxon>
        <taxon>Arthropoda</taxon>
        <taxon>Chelicerata</taxon>
        <taxon>Arachnida</taxon>
        <taxon>Acari</taxon>
        <taxon>Parasitiformes</taxon>
        <taxon>Ixodida</taxon>
        <taxon>Ixodoidea</taxon>
        <taxon>Ixodidae</taxon>
        <taxon>Amblyomminae</taxon>
        <taxon>Amblyomma</taxon>
    </lineage>
</organism>
<reference evidence="2 3" key="1">
    <citation type="journal article" date="2023" name="Arcadia Sci">
        <title>De novo assembly of a long-read Amblyomma americanum tick genome.</title>
        <authorList>
            <person name="Chou S."/>
            <person name="Poskanzer K.E."/>
            <person name="Rollins M."/>
            <person name="Thuy-Boun P.S."/>
        </authorList>
    </citation>
    <scope>NUCLEOTIDE SEQUENCE [LARGE SCALE GENOMIC DNA]</scope>
    <source>
        <strain evidence="2">F_SG_1</strain>
        <tissue evidence="2">Salivary glands</tissue>
    </source>
</reference>
<protein>
    <recommendedName>
        <fullName evidence="4">Secreted protein</fullName>
    </recommendedName>
</protein>
<feature type="signal peptide" evidence="1">
    <location>
        <begin position="1"/>
        <end position="20"/>
    </location>
</feature>
<name>A0AAQ4DDZ6_AMBAM</name>
<accession>A0AAQ4DDZ6</accession>
<dbReference type="EMBL" id="JARKHS020032065">
    <property type="protein sequence ID" value="KAK8760686.1"/>
    <property type="molecule type" value="Genomic_DNA"/>
</dbReference>
<sequence length="182" mass="20513">MASLPHFLPILIFTFGLLKARTARFRSWRACSFQAALKYEDFISECRNRSLLVLQHVKSNTPTGWYCHRLAPLSIAANISIPVKKETEWTERGSLRRTTGRYWTFFESPTSAVTPCTYPCLLLSCNSQPRIVVRKEIDGTPCRPFLAQILQSPEMPRAVGKNTSEMKAVTAILQSNALPHAA</sequence>
<keyword evidence="1" id="KW-0732">Signal</keyword>
<keyword evidence="3" id="KW-1185">Reference proteome</keyword>
<dbReference type="AlphaFoldDB" id="A0AAQ4DDZ6"/>
<gene>
    <name evidence="2" type="ORF">V5799_028049</name>
</gene>
<proteinExistence type="predicted"/>